<gene>
    <name evidence="2" type="ORF">BGK67_34130</name>
</gene>
<accession>A0A1E5P0H4</accession>
<name>A0A1E5P0H4_9ACTN</name>
<dbReference type="AlphaFoldDB" id="A0A1E5P0H4"/>
<feature type="region of interest" description="Disordered" evidence="1">
    <location>
        <begin position="14"/>
        <end position="35"/>
    </location>
</feature>
<keyword evidence="3" id="KW-1185">Reference proteome</keyword>
<organism evidence="2 3">
    <name type="scientific">Streptomyces subrutilus</name>
    <dbReference type="NCBI Taxonomy" id="36818"/>
    <lineage>
        <taxon>Bacteria</taxon>
        <taxon>Bacillati</taxon>
        <taxon>Actinomycetota</taxon>
        <taxon>Actinomycetes</taxon>
        <taxon>Kitasatosporales</taxon>
        <taxon>Streptomycetaceae</taxon>
        <taxon>Streptomyces</taxon>
    </lineage>
</organism>
<evidence type="ECO:0000256" key="1">
    <source>
        <dbReference type="SAM" id="MobiDB-lite"/>
    </source>
</evidence>
<dbReference type="Proteomes" id="UP000095705">
    <property type="component" value="Unassembled WGS sequence"/>
</dbReference>
<feature type="compositionally biased region" description="Low complexity" evidence="1">
    <location>
        <begin position="14"/>
        <end position="28"/>
    </location>
</feature>
<comment type="caution">
    <text evidence="2">The sequence shown here is derived from an EMBL/GenBank/DDBJ whole genome shotgun (WGS) entry which is preliminary data.</text>
</comment>
<dbReference type="EMBL" id="MEHK01000002">
    <property type="protein sequence ID" value="OEJ22557.1"/>
    <property type="molecule type" value="Genomic_DNA"/>
</dbReference>
<proteinExistence type="predicted"/>
<sequence length="74" mass="7438">MMGTTLESFTALDAAPASGPSAGLSAPLDQVGPGSGSGCRALLAYVMIRLLAGGAGLRAEFRIHLLQVAPKPMV</sequence>
<reference evidence="2 3" key="1">
    <citation type="submission" date="2016-08" db="EMBL/GenBank/DDBJ databases">
        <title>The complete genome of Streptomyces subrutilus 10-1-1.</title>
        <authorList>
            <person name="Chen X."/>
        </authorList>
    </citation>
    <scope>NUCLEOTIDE SEQUENCE [LARGE SCALE GENOMIC DNA]</scope>
    <source>
        <strain evidence="2 3">10-1-1</strain>
    </source>
</reference>
<evidence type="ECO:0000313" key="2">
    <source>
        <dbReference type="EMBL" id="OEJ22557.1"/>
    </source>
</evidence>
<protein>
    <submittedName>
        <fullName evidence="2">Uncharacterized protein</fullName>
    </submittedName>
</protein>
<evidence type="ECO:0000313" key="3">
    <source>
        <dbReference type="Proteomes" id="UP000095705"/>
    </source>
</evidence>